<organism evidence="2 3">
    <name type="scientific">Bdellovibrio bacteriovorus</name>
    <dbReference type="NCBI Taxonomy" id="959"/>
    <lineage>
        <taxon>Bacteria</taxon>
        <taxon>Pseudomonadati</taxon>
        <taxon>Bdellovibrionota</taxon>
        <taxon>Bdellovibrionia</taxon>
        <taxon>Bdellovibrionales</taxon>
        <taxon>Pseudobdellovibrionaceae</taxon>
        <taxon>Bdellovibrio</taxon>
    </lineage>
</organism>
<name>A0A1Z3N9L0_BDEBC</name>
<dbReference type="EMBL" id="CP020946">
    <property type="protein sequence ID" value="ASD64152.1"/>
    <property type="molecule type" value="Genomic_DNA"/>
</dbReference>
<dbReference type="OrthoDB" id="366025at2"/>
<dbReference type="OMA" id="DYQADGY"/>
<dbReference type="Gene3D" id="2.120.10.30">
    <property type="entry name" value="TolB, C-terminal domain"/>
    <property type="match status" value="1"/>
</dbReference>
<reference evidence="2 3" key="1">
    <citation type="submission" date="2017-04" db="EMBL/GenBank/DDBJ databases">
        <title>Whole genome sequence of Bdellovibrio bacteriovorus strain SSB218315.</title>
        <authorList>
            <person name="Oyedara O."/>
            <person name="Rodriguez-Perez M.A."/>
        </authorList>
    </citation>
    <scope>NUCLEOTIDE SEQUENCE [LARGE SCALE GENOMIC DNA]</scope>
    <source>
        <strain evidence="2 3">SSB218315</strain>
    </source>
</reference>
<dbReference type="Proteomes" id="UP000197003">
    <property type="component" value="Chromosome"/>
</dbReference>
<accession>A0A1Z3N9L0</accession>
<protein>
    <submittedName>
        <fullName evidence="2">Uncharacterized protein</fullName>
    </submittedName>
</protein>
<keyword evidence="1" id="KW-0732">Signal</keyword>
<dbReference type="GeneID" id="93012453"/>
<sequence>MKKLLLSLMAGLLAPTIAMSQSEVIDNSQSPPRQWKTIENEYVKVIYPEAFRPKAVYVANLIKHNAAVVGLSYGISKPKKITLIIRNEVALPNGFVARAPRRTEWFNAGAYSPMVGSLEWLQILSIHEYRHVQQMDDFNKNTVRYFDYLFGDLGLNLADVISKKPWMAEGDAVYAETKYTDGGRGRSPRFLTRLKGILLGGETPTYDQFVNGTYRDALVNQYVYGYVLISRAYQKYGDDFWEKLTDKITRGPHPFRLESAFRELTGVEFQSFYYETFNELREAWKKDAFTDAPKTDYTVRFNPKVSNNSLYYVKFDLNTVPAIYKSTAQGEEKIAEVPYSEDLSRIDYSGTHAVYTDYVPHPRYGFEGSANLVLVDLTGGSKSYITSGRRLYNPKFSASGKSILAAEFNDKMTWDIQEIGFDGKNLRTLSLKDLDLMEAASLNGDEIIAVASNNTGHKALIQARFGSDQYKVLLPFSRNNIFWLQTNSNQEILFEAQYKGANEIFHGNTLGEFRQCTQSKISAYAPTFDGTSLVYTEETPYGARTKKAELSSCAALPASQLVDFNYLGDNPSDNYNKFQPVPLSGQETFYTADSAKYTESDYGMFDARGFTPHTWSFFGGRGLALTVITDNYLRDFGSAITVGSDGEENTPFTSVKIDFKRYWPVFSILGDIRNRAADVNLNTQELTWREGSYGLGVALPYAFKHHLYNGYLQVDYSAKLLKTESFRLDKVSVPGSQASTYADQKVGLLFSYTKSAQHRAILPPLGVDVQAFYEDVDGVSNEEAPGSYRTYGQVRLYLPGFLANNGIRLTGNGQENREGTGNYIFPTPAFNPVGYIYSRGFDYLPADRFVKGSFEYMFPLSYPDYNLGAWIYFKRLYGNLYMDHTKVILGNNNANLNSYGAELIAQSVIFRFLPIDFGFRYIQKVEPAEGEGEIFLGTNLAVF</sequence>
<evidence type="ECO:0000313" key="3">
    <source>
        <dbReference type="Proteomes" id="UP000197003"/>
    </source>
</evidence>
<evidence type="ECO:0000256" key="1">
    <source>
        <dbReference type="SAM" id="SignalP"/>
    </source>
</evidence>
<dbReference type="SUPFAM" id="SSF82171">
    <property type="entry name" value="DPP6 N-terminal domain-like"/>
    <property type="match status" value="1"/>
</dbReference>
<dbReference type="InterPro" id="IPR011042">
    <property type="entry name" value="6-blade_b-propeller_TolB-like"/>
</dbReference>
<dbReference type="RefSeq" id="WP_011163937.1">
    <property type="nucleotide sequence ID" value="NZ_CP020946.1"/>
</dbReference>
<feature type="signal peptide" evidence="1">
    <location>
        <begin position="1"/>
        <end position="20"/>
    </location>
</feature>
<feature type="chain" id="PRO_5011785974" evidence="1">
    <location>
        <begin position="21"/>
        <end position="943"/>
    </location>
</feature>
<dbReference type="AlphaFoldDB" id="A0A1Z3N9L0"/>
<evidence type="ECO:0000313" key="2">
    <source>
        <dbReference type="EMBL" id="ASD64152.1"/>
    </source>
</evidence>
<proteinExistence type="predicted"/>
<gene>
    <name evidence="2" type="ORF">B9G79_11535</name>
</gene>